<sequence>MSIFSELHDLQEAPEAALQPPCDFPRQATQAGQKDSAPPIVIVSVMRMEGETGMQTHFRVFLNALRTQNQPRALVTPFDPISWKALVMFGLRRPIQCLNRAAGVWWHRHWHEHYLVEELKYFFARNGKCVIYAQCPVSARAALLTRRSAEQRVVMAVHFNISQADEWAEKKMIPLGGKVYESICRLEKDVLPQLDGLVFVSDFMRRELQERIPAIKQVPSTVIPNFVVDPCVEKSDEYEADLISIGSLEPRKNQRYLLDIISAAKRQGSALRLTVVGDGPDRAMLEAYARQLKISDSVRFKGFVRGASDLLKRHKAYIHSAKMENMPLTLIEAMSYGLPVFSPAVGGIPEIFSDGVEGRMLPLDDADAAAARIIQWLNDPDKMSSAANSARKSYREKFESNVVSARLTKFLREVSIQSALTGKA</sequence>
<organism evidence="5 6">
    <name type="scientific">Keguizhuia sedimenti</name>
    <dbReference type="NCBI Taxonomy" id="3064264"/>
    <lineage>
        <taxon>Bacteria</taxon>
        <taxon>Pseudomonadati</taxon>
        <taxon>Pseudomonadota</taxon>
        <taxon>Betaproteobacteria</taxon>
        <taxon>Burkholderiales</taxon>
        <taxon>Oxalobacteraceae</taxon>
        <taxon>Keguizhuia</taxon>
    </lineage>
</organism>
<dbReference type="PANTHER" id="PTHR12526:SF510">
    <property type="entry name" value="D-INOSITOL 3-PHOSPHATE GLYCOSYLTRANSFERASE"/>
    <property type="match status" value="1"/>
</dbReference>
<proteinExistence type="predicted"/>
<dbReference type="PANTHER" id="PTHR12526">
    <property type="entry name" value="GLYCOSYLTRANSFERASE"/>
    <property type="match status" value="1"/>
</dbReference>
<gene>
    <name evidence="5" type="ORF">Q8A64_04750</name>
</gene>
<protein>
    <submittedName>
        <fullName evidence="5">Glycosyltransferase</fullName>
    </submittedName>
</protein>
<evidence type="ECO:0000256" key="1">
    <source>
        <dbReference type="ARBA" id="ARBA00022676"/>
    </source>
</evidence>
<evidence type="ECO:0000313" key="5">
    <source>
        <dbReference type="EMBL" id="MDQ9169717.1"/>
    </source>
</evidence>
<dbReference type="Pfam" id="PF13439">
    <property type="entry name" value="Glyco_transf_4"/>
    <property type="match status" value="1"/>
</dbReference>
<dbReference type="InterPro" id="IPR028098">
    <property type="entry name" value="Glyco_trans_4-like_N"/>
</dbReference>
<keyword evidence="2" id="KW-0808">Transferase</keyword>
<dbReference type="Pfam" id="PF00534">
    <property type="entry name" value="Glycos_transf_1"/>
    <property type="match status" value="1"/>
</dbReference>
<dbReference type="EMBL" id="JAUYVH010000002">
    <property type="protein sequence ID" value="MDQ9169717.1"/>
    <property type="molecule type" value="Genomic_DNA"/>
</dbReference>
<dbReference type="Gene3D" id="3.40.50.2000">
    <property type="entry name" value="Glycogen Phosphorylase B"/>
    <property type="match status" value="2"/>
</dbReference>
<dbReference type="SUPFAM" id="SSF53756">
    <property type="entry name" value="UDP-Glycosyltransferase/glycogen phosphorylase"/>
    <property type="match status" value="1"/>
</dbReference>
<feature type="domain" description="Glycosyl transferase family 1" evidence="3">
    <location>
        <begin position="235"/>
        <end position="392"/>
    </location>
</feature>
<evidence type="ECO:0000259" key="4">
    <source>
        <dbReference type="Pfam" id="PF13439"/>
    </source>
</evidence>
<evidence type="ECO:0000256" key="2">
    <source>
        <dbReference type="ARBA" id="ARBA00022679"/>
    </source>
</evidence>
<accession>A0ABU1BL37</accession>
<dbReference type="RefSeq" id="WP_338435651.1">
    <property type="nucleotide sequence ID" value="NZ_JAUYVH010000002.1"/>
</dbReference>
<name>A0ABU1BL37_9BURK</name>
<evidence type="ECO:0000259" key="3">
    <source>
        <dbReference type="Pfam" id="PF00534"/>
    </source>
</evidence>
<dbReference type="Proteomes" id="UP001225596">
    <property type="component" value="Unassembled WGS sequence"/>
</dbReference>
<keyword evidence="1" id="KW-0328">Glycosyltransferase</keyword>
<evidence type="ECO:0000313" key="6">
    <source>
        <dbReference type="Proteomes" id="UP001225596"/>
    </source>
</evidence>
<reference evidence="5 6" key="1">
    <citation type="submission" date="2023-08" db="EMBL/GenBank/DDBJ databases">
        <title>Oxalobacteraceae gen .nov., isolated from river sludge outside the plant.</title>
        <authorList>
            <person name="Zhao S.Y."/>
        </authorList>
    </citation>
    <scope>NUCLEOTIDE SEQUENCE [LARGE SCALE GENOMIC DNA]</scope>
    <source>
        <strain evidence="5 6">R-40</strain>
    </source>
</reference>
<feature type="domain" description="Glycosyltransferase subfamily 4-like N-terminal" evidence="4">
    <location>
        <begin position="53"/>
        <end position="227"/>
    </location>
</feature>
<dbReference type="InterPro" id="IPR001296">
    <property type="entry name" value="Glyco_trans_1"/>
</dbReference>
<keyword evidence="6" id="KW-1185">Reference proteome</keyword>
<comment type="caution">
    <text evidence="5">The sequence shown here is derived from an EMBL/GenBank/DDBJ whole genome shotgun (WGS) entry which is preliminary data.</text>
</comment>